<dbReference type="Proteomes" id="UP000223606">
    <property type="component" value="Chromosome 1"/>
</dbReference>
<dbReference type="GO" id="GO:0006351">
    <property type="term" value="P:DNA-templated transcription"/>
    <property type="evidence" value="ECO:0007669"/>
    <property type="project" value="TreeGrafter"/>
</dbReference>
<evidence type="ECO:0000256" key="3">
    <source>
        <dbReference type="ARBA" id="ARBA00023125"/>
    </source>
</evidence>
<name>A0A2C9D5V5_9HYPH</name>
<dbReference type="InterPro" id="IPR036388">
    <property type="entry name" value="WH-like_DNA-bd_sf"/>
</dbReference>
<evidence type="ECO:0000256" key="1">
    <source>
        <dbReference type="ARBA" id="ARBA00009437"/>
    </source>
</evidence>
<gene>
    <name evidence="6" type="primary">gcvA_4</name>
    <name evidence="6" type="ORF">HDIA_2163</name>
</gene>
<comment type="similarity">
    <text evidence="1">Belongs to the LysR transcriptional regulatory family.</text>
</comment>
<organism evidence="6 7">
    <name type="scientific">Hartmannibacter diazotrophicus</name>
    <dbReference type="NCBI Taxonomy" id="1482074"/>
    <lineage>
        <taxon>Bacteria</taxon>
        <taxon>Pseudomonadati</taxon>
        <taxon>Pseudomonadota</taxon>
        <taxon>Alphaproteobacteria</taxon>
        <taxon>Hyphomicrobiales</taxon>
        <taxon>Pleomorphomonadaceae</taxon>
        <taxon>Hartmannibacter</taxon>
    </lineage>
</organism>
<keyword evidence="4" id="KW-0804">Transcription</keyword>
<dbReference type="PRINTS" id="PR00039">
    <property type="entry name" value="HTHLYSR"/>
</dbReference>
<evidence type="ECO:0000256" key="4">
    <source>
        <dbReference type="ARBA" id="ARBA00023163"/>
    </source>
</evidence>
<evidence type="ECO:0000313" key="6">
    <source>
        <dbReference type="EMBL" id="SON55704.1"/>
    </source>
</evidence>
<dbReference type="InterPro" id="IPR000847">
    <property type="entry name" value="LysR_HTH_N"/>
</dbReference>
<evidence type="ECO:0000259" key="5">
    <source>
        <dbReference type="PROSITE" id="PS50931"/>
    </source>
</evidence>
<dbReference type="PANTHER" id="PTHR30537">
    <property type="entry name" value="HTH-TYPE TRANSCRIPTIONAL REGULATOR"/>
    <property type="match status" value="1"/>
</dbReference>
<reference evidence="7" key="1">
    <citation type="submission" date="2017-09" db="EMBL/GenBank/DDBJ databases">
        <title>Genome sequence of Nannocystis excedens DSM 71.</title>
        <authorList>
            <person name="Blom J."/>
        </authorList>
    </citation>
    <scope>NUCLEOTIDE SEQUENCE [LARGE SCALE GENOMIC DNA]</scope>
    <source>
        <strain evidence="7">type strain: E19</strain>
    </source>
</reference>
<dbReference type="KEGG" id="hdi:HDIA_2163"/>
<feature type="domain" description="HTH lysR-type" evidence="5">
    <location>
        <begin position="6"/>
        <end position="63"/>
    </location>
</feature>
<dbReference type="InterPro" id="IPR005119">
    <property type="entry name" value="LysR_subst-bd"/>
</dbReference>
<dbReference type="CDD" id="cd08432">
    <property type="entry name" value="PBP2_GcdR_TrpI_HvrB_AmpR_like"/>
    <property type="match status" value="1"/>
</dbReference>
<dbReference type="GO" id="GO:0043565">
    <property type="term" value="F:sequence-specific DNA binding"/>
    <property type="evidence" value="ECO:0007669"/>
    <property type="project" value="TreeGrafter"/>
</dbReference>
<dbReference type="GO" id="GO:0003700">
    <property type="term" value="F:DNA-binding transcription factor activity"/>
    <property type="evidence" value="ECO:0007669"/>
    <property type="project" value="InterPro"/>
</dbReference>
<protein>
    <submittedName>
        <fullName evidence="6">Gcv operon activator</fullName>
    </submittedName>
</protein>
<dbReference type="InterPro" id="IPR036390">
    <property type="entry name" value="WH_DNA-bd_sf"/>
</dbReference>
<keyword evidence="2" id="KW-0805">Transcription regulation</keyword>
<accession>A0A2C9D5V5</accession>
<dbReference type="Gene3D" id="3.40.190.10">
    <property type="entry name" value="Periplasmic binding protein-like II"/>
    <property type="match status" value="2"/>
</dbReference>
<dbReference type="Gene3D" id="1.10.10.10">
    <property type="entry name" value="Winged helix-like DNA-binding domain superfamily/Winged helix DNA-binding domain"/>
    <property type="match status" value="1"/>
</dbReference>
<dbReference type="Pfam" id="PF03466">
    <property type="entry name" value="LysR_substrate"/>
    <property type="match status" value="1"/>
</dbReference>
<dbReference type="PANTHER" id="PTHR30537:SF74">
    <property type="entry name" value="HTH-TYPE TRANSCRIPTIONAL REGULATOR TRPI"/>
    <property type="match status" value="1"/>
</dbReference>
<dbReference type="SUPFAM" id="SSF46785">
    <property type="entry name" value="Winged helix' DNA-binding domain"/>
    <property type="match status" value="1"/>
</dbReference>
<dbReference type="EMBL" id="LT960614">
    <property type="protein sequence ID" value="SON55704.1"/>
    <property type="molecule type" value="Genomic_DNA"/>
</dbReference>
<dbReference type="InterPro" id="IPR058163">
    <property type="entry name" value="LysR-type_TF_proteobact-type"/>
</dbReference>
<keyword evidence="7" id="KW-1185">Reference proteome</keyword>
<sequence length="321" mass="35876">MGRKLPSLNALKTFESAARNLSFSGAAAELNVTQAAVSRQIKLLEEDLGVQLFRRLTRAVQLTEEGISLYPPLRDALDQIELAAARVWNSGDSGLLTISVLPTFSVKWLMPRLLGFAEQYPGVEIHLVNSIKPVDFDREDIDLAIRAGSLDQNRPDQRRPRIDLNMVKSWEGVSAEFLMPDELVAVMAPGYRDPAADPIDERTLSEVTLLQMATRPNAWPDFFEAMGWRVPGGRSGPSFGHFFLALQAAIEGRGIALLPQVLALDDLRAGRIVQALPVRVRSAGDYYLLGRSSLWDRKNVKLFRDWLLTEIRQSEPWATEK</sequence>
<dbReference type="Pfam" id="PF00126">
    <property type="entry name" value="HTH_1"/>
    <property type="match status" value="1"/>
</dbReference>
<proteinExistence type="inferred from homology"/>
<dbReference type="FunFam" id="1.10.10.10:FF:000038">
    <property type="entry name" value="Glycine cleavage system transcriptional activator"/>
    <property type="match status" value="1"/>
</dbReference>
<dbReference type="PROSITE" id="PS50931">
    <property type="entry name" value="HTH_LYSR"/>
    <property type="match status" value="1"/>
</dbReference>
<dbReference type="AlphaFoldDB" id="A0A2C9D5V5"/>
<keyword evidence="3" id="KW-0238">DNA-binding</keyword>
<evidence type="ECO:0000256" key="2">
    <source>
        <dbReference type="ARBA" id="ARBA00023015"/>
    </source>
</evidence>
<dbReference type="SUPFAM" id="SSF53850">
    <property type="entry name" value="Periplasmic binding protein-like II"/>
    <property type="match status" value="1"/>
</dbReference>
<evidence type="ECO:0000313" key="7">
    <source>
        <dbReference type="Proteomes" id="UP000223606"/>
    </source>
</evidence>